<dbReference type="InterPro" id="IPR012902">
    <property type="entry name" value="N_methyl_site"/>
</dbReference>
<sequence length="210" mass="23513">MVNSNPYIQRRYHQQRGLSLVEMLVSLAITAMLLTATMVAIDTSFRAYASAAESASTQASTRMVINRLLMMIRNSTAHGPLTLTEAKDFDTNATQEESTITSNFLEMIDPKGRLIRIEHNASENTLYLRVDQNGNFTYDNSELAQPLLSGVEKAAFYTKHRINDEGIYQLERGSIDLSVVPDRDNTLAIESASQSTIRVIASTMPRRIDY</sequence>
<dbReference type="AlphaFoldDB" id="A0A517YXJ0"/>
<accession>A0A517YXJ0</accession>
<dbReference type="Pfam" id="PF07963">
    <property type="entry name" value="N_methyl"/>
    <property type="match status" value="1"/>
</dbReference>
<dbReference type="KEGG" id="pcor:KS4_30210"/>
<dbReference type="Proteomes" id="UP000317369">
    <property type="component" value="Chromosome"/>
</dbReference>
<reference evidence="2 3" key="1">
    <citation type="submission" date="2019-02" db="EMBL/GenBank/DDBJ databases">
        <title>Deep-cultivation of Planctomycetes and their phenomic and genomic characterization uncovers novel biology.</title>
        <authorList>
            <person name="Wiegand S."/>
            <person name="Jogler M."/>
            <person name="Boedeker C."/>
            <person name="Pinto D."/>
            <person name="Vollmers J."/>
            <person name="Rivas-Marin E."/>
            <person name="Kohn T."/>
            <person name="Peeters S.H."/>
            <person name="Heuer A."/>
            <person name="Rast P."/>
            <person name="Oberbeckmann S."/>
            <person name="Bunk B."/>
            <person name="Jeske O."/>
            <person name="Meyerdierks A."/>
            <person name="Storesund J.E."/>
            <person name="Kallscheuer N."/>
            <person name="Luecker S."/>
            <person name="Lage O.M."/>
            <person name="Pohl T."/>
            <person name="Merkel B.J."/>
            <person name="Hornburger P."/>
            <person name="Mueller R.-W."/>
            <person name="Bruemmer F."/>
            <person name="Labrenz M."/>
            <person name="Spormann A.M."/>
            <person name="Op den Camp H."/>
            <person name="Overmann J."/>
            <person name="Amann R."/>
            <person name="Jetten M.S.M."/>
            <person name="Mascher T."/>
            <person name="Medema M.H."/>
            <person name="Devos D.P."/>
            <person name="Kaster A.-K."/>
            <person name="Ovreas L."/>
            <person name="Rohde M."/>
            <person name="Galperin M.Y."/>
            <person name="Jogler C."/>
        </authorList>
    </citation>
    <scope>NUCLEOTIDE SEQUENCE [LARGE SCALE GENOMIC DNA]</scope>
    <source>
        <strain evidence="2 3">KS4</strain>
    </source>
</reference>
<dbReference type="OrthoDB" id="9970166at2"/>
<dbReference type="EMBL" id="CP036425">
    <property type="protein sequence ID" value="QDU34944.1"/>
    <property type="molecule type" value="Genomic_DNA"/>
</dbReference>
<dbReference type="PROSITE" id="PS00409">
    <property type="entry name" value="PROKAR_NTER_METHYL"/>
    <property type="match status" value="1"/>
</dbReference>
<evidence type="ECO:0000313" key="3">
    <source>
        <dbReference type="Proteomes" id="UP000317369"/>
    </source>
</evidence>
<evidence type="ECO:0000256" key="1">
    <source>
        <dbReference type="SAM" id="Phobius"/>
    </source>
</evidence>
<evidence type="ECO:0000313" key="2">
    <source>
        <dbReference type="EMBL" id="QDU34944.1"/>
    </source>
</evidence>
<keyword evidence="1" id="KW-1133">Transmembrane helix</keyword>
<protein>
    <recommendedName>
        <fullName evidence="4">Prepilin-type N-terminal cleavage/methylation domain-containing protein</fullName>
    </recommendedName>
</protein>
<gene>
    <name evidence="2" type="ORF">KS4_30210</name>
</gene>
<dbReference type="RefSeq" id="WP_145079517.1">
    <property type="nucleotide sequence ID" value="NZ_CP036425.1"/>
</dbReference>
<name>A0A517YXJ0_9BACT</name>
<organism evidence="2 3">
    <name type="scientific">Poriferisphaera corsica</name>
    <dbReference type="NCBI Taxonomy" id="2528020"/>
    <lineage>
        <taxon>Bacteria</taxon>
        <taxon>Pseudomonadati</taxon>
        <taxon>Planctomycetota</taxon>
        <taxon>Phycisphaerae</taxon>
        <taxon>Phycisphaerales</taxon>
        <taxon>Phycisphaeraceae</taxon>
        <taxon>Poriferisphaera</taxon>
    </lineage>
</organism>
<proteinExistence type="predicted"/>
<keyword evidence="1" id="KW-0812">Transmembrane</keyword>
<dbReference type="NCBIfam" id="TIGR02532">
    <property type="entry name" value="IV_pilin_GFxxxE"/>
    <property type="match status" value="1"/>
</dbReference>
<keyword evidence="1" id="KW-0472">Membrane</keyword>
<evidence type="ECO:0008006" key="4">
    <source>
        <dbReference type="Google" id="ProtNLM"/>
    </source>
</evidence>
<keyword evidence="3" id="KW-1185">Reference proteome</keyword>
<feature type="transmembrane region" description="Helical" evidence="1">
    <location>
        <begin position="20"/>
        <end position="41"/>
    </location>
</feature>